<dbReference type="AlphaFoldDB" id="A0A0A8Y727"/>
<dbReference type="EMBL" id="GBRH01275979">
    <property type="protein sequence ID" value="JAD21916.1"/>
    <property type="molecule type" value="Transcribed_RNA"/>
</dbReference>
<proteinExistence type="predicted"/>
<accession>A0A0A8Y727</accession>
<name>A0A0A8Y727_ARUDO</name>
<feature type="transmembrane region" description="Helical" evidence="1">
    <location>
        <begin position="21"/>
        <end position="44"/>
    </location>
</feature>
<organism evidence="2">
    <name type="scientific">Arundo donax</name>
    <name type="common">Giant reed</name>
    <name type="synonym">Donax arundinaceus</name>
    <dbReference type="NCBI Taxonomy" id="35708"/>
    <lineage>
        <taxon>Eukaryota</taxon>
        <taxon>Viridiplantae</taxon>
        <taxon>Streptophyta</taxon>
        <taxon>Embryophyta</taxon>
        <taxon>Tracheophyta</taxon>
        <taxon>Spermatophyta</taxon>
        <taxon>Magnoliopsida</taxon>
        <taxon>Liliopsida</taxon>
        <taxon>Poales</taxon>
        <taxon>Poaceae</taxon>
        <taxon>PACMAD clade</taxon>
        <taxon>Arundinoideae</taxon>
        <taxon>Arundineae</taxon>
        <taxon>Arundo</taxon>
    </lineage>
</organism>
<keyword evidence="1" id="KW-1133">Transmembrane helix</keyword>
<evidence type="ECO:0000313" key="2">
    <source>
        <dbReference type="EMBL" id="JAD21916.1"/>
    </source>
</evidence>
<sequence>MLPLLCTSSFLPTMLFPCKPLLLYLLSTPVFYPLLVCCLLHSSLL</sequence>
<protein>
    <submittedName>
        <fullName evidence="2">Uncharacterized protein</fullName>
    </submittedName>
</protein>
<reference evidence="2" key="2">
    <citation type="journal article" date="2015" name="Data Brief">
        <title>Shoot transcriptome of the giant reed, Arundo donax.</title>
        <authorList>
            <person name="Barrero R.A."/>
            <person name="Guerrero F.D."/>
            <person name="Moolhuijzen P."/>
            <person name="Goolsby J.A."/>
            <person name="Tidwell J."/>
            <person name="Bellgard S.E."/>
            <person name="Bellgard M.I."/>
        </authorList>
    </citation>
    <scope>NUCLEOTIDE SEQUENCE</scope>
    <source>
        <tissue evidence="2">Shoot tissue taken approximately 20 cm above the soil surface</tissue>
    </source>
</reference>
<keyword evidence="1" id="KW-0812">Transmembrane</keyword>
<keyword evidence="1" id="KW-0472">Membrane</keyword>
<evidence type="ECO:0000256" key="1">
    <source>
        <dbReference type="SAM" id="Phobius"/>
    </source>
</evidence>
<reference evidence="2" key="1">
    <citation type="submission" date="2014-09" db="EMBL/GenBank/DDBJ databases">
        <authorList>
            <person name="Magalhaes I.L.F."/>
            <person name="Oliveira U."/>
            <person name="Santos F.R."/>
            <person name="Vidigal T.H.D.A."/>
            <person name="Brescovit A.D."/>
            <person name="Santos A.J."/>
        </authorList>
    </citation>
    <scope>NUCLEOTIDE SEQUENCE</scope>
    <source>
        <tissue evidence="2">Shoot tissue taken approximately 20 cm above the soil surface</tissue>
    </source>
</reference>